<sequence length="87" mass="9606">MKKTASKITEVVIDIICDGCGASVVPDFQKAHRESLDNFNEFGVLCASYGYGSSQDGHTHKFDLCEKCFEKLTNTVTQLRLDNGLTD</sequence>
<dbReference type="RefSeq" id="WP_126753034.1">
    <property type="nucleotide sequence ID" value="NZ_JBHUMT010000004.1"/>
</dbReference>
<dbReference type="Proteomes" id="UP000288361">
    <property type="component" value="Unassembled WGS sequence"/>
</dbReference>
<gene>
    <name evidence="1" type="ORF">CWI73_12195</name>
</gene>
<evidence type="ECO:0000313" key="2">
    <source>
        <dbReference type="Proteomes" id="UP000288361"/>
    </source>
</evidence>
<protein>
    <submittedName>
        <fullName evidence="1">Uncharacterized protein</fullName>
    </submittedName>
</protein>
<reference evidence="1 2" key="1">
    <citation type="journal article" date="2011" name="Front. Microbiol.">
        <title>Genomic signatures of strain selection and enhancement in Bacillus atrophaeus var. globigii, a historical biowarfare simulant.</title>
        <authorList>
            <person name="Gibbons H.S."/>
            <person name="Broomall S.M."/>
            <person name="McNew L.A."/>
            <person name="Daligault H."/>
            <person name="Chapman C."/>
            <person name="Bruce D."/>
            <person name="Karavis M."/>
            <person name="Krepps M."/>
            <person name="McGregor P.A."/>
            <person name="Hong C."/>
            <person name="Park K.H."/>
            <person name="Akmal A."/>
            <person name="Feldman A."/>
            <person name="Lin J.S."/>
            <person name="Chang W.E."/>
            <person name="Higgs B.W."/>
            <person name="Demirev P."/>
            <person name="Lindquist J."/>
            <person name="Liem A."/>
            <person name="Fochler E."/>
            <person name="Read T.D."/>
            <person name="Tapia R."/>
            <person name="Johnson S."/>
            <person name="Bishop-Lilly K.A."/>
            <person name="Detter C."/>
            <person name="Han C."/>
            <person name="Sozhamannan S."/>
            <person name="Rosenzweig C.N."/>
            <person name="Skowronski E.W."/>
        </authorList>
    </citation>
    <scope>NUCLEOTIDE SEQUENCE [LARGE SCALE GENOMIC DNA]</scope>
    <source>
        <strain evidence="1 2">TPS4-2</strain>
    </source>
</reference>
<name>A0A432YHF2_9GAMM</name>
<organism evidence="1 2">
    <name type="scientific">Idiomarina piscisalsi</name>
    <dbReference type="NCBI Taxonomy" id="1096243"/>
    <lineage>
        <taxon>Bacteria</taxon>
        <taxon>Pseudomonadati</taxon>
        <taxon>Pseudomonadota</taxon>
        <taxon>Gammaproteobacteria</taxon>
        <taxon>Alteromonadales</taxon>
        <taxon>Idiomarinaceae</taxon>
        <taxon>Idiomarina</taxon>
    </lineage>
</organism>
<dbReference type="AlphaFoldDB" id="A0A432YHF2"/>
<comment type="caution">
    <text evidence="1">The sequence shown here is derived from an EMBL/GenBank/DDBJ whole genome shotgun (WGS) entry which is preliminary data.</text>
</comment>
<accession>A0A432YHF2</accession>
<evidence type="ECO:0000313" key="1">
    <source>
        <dbReference type="EMBL" id="RUO60392.1"/>
    </source>
</evidence>
<proteinExistence type="predicted"/>
<dbReference type="EMBL" id="PIQA01000017">
    <property type="protein sequence ID" value="RUO60392.1"/>
    <property type="molecule type" value="Genomic_DNA"/>
</dbReference>